<feature type="transmembrane region" description="Helical" evidence="1">
    <location>
        <begin position="138"/>
        <end position="159"/>
    </location>
</feature>
<accession>A0A0F8WI46</accession>
<comment type="caution">
    <text evidence="3">The sequence shown here is derived from an EMBL/GenBank/DDBJ whole genome shotgun (WGS) entry which is preliminary data.</text>
</comment>
<keyword evidence="1" id="KW-0472">Membrane</keyword>
<feature type="transmembrane region" description="Helical" evidence="1">
    <location>
        <begin position="103"/>
        <end position="126"/>
    </location>
</feature>
<feature type="domain" description="DUF1648" evidence="2">
    <location>
        <begin position="13"/>
        <end position="57"/>
    </location>
</feature>
<organism evidence="3">
    <name type="scientific">marine sediment metagenome</name>
    <dbReference type="NCBI Taxonomy" id="412755"/>
    <lineage>
        <taxon>unclassified sequences</taxon>
        <taxon>metagenomes</taxon>
        <taxon>ecological metagenomes</taxon>
    </lineage>
</organism>
<protein>
    <recommendedName>
        <fullName evidence="2">DUF1648 domain-containing protein</fullName>
    </recommendedName>
</protein>
<dbReference type="AlphaFoldDB" id="A0A0F8WI46"/>
<proteinExistence type="predicted"/>
<evidence type="ECO:0000256" key="1">
    <source>
        <dbReference type="SAM" id="Phobius"/>
    </source>
</evidence>
<evidence type="ECO:0000313" key="3">
    <source>
        <dbReference type="EMBL" id="KKK56298.1"/>
    </source>
</evidence>
<dbReference type="Pfam" id="PF07853">
    <property type="entry name" value="DUF1648"/>
    <property type="match status" value="1"/>
</dbReference>
<evidence type="ECO:0000259" key="2">
    <source>
        <dbReference type="Pfam" id="PF07853"/>
    </source>
</evidence>
<sequence length="176" mass="20048">MTKRRVSLVVFLVLCALCVIHALYFYPQLPDKVASHFGPSGQPDAWSSKASFVTFYMIAAGALAILFLGISFGMSKIPLSLVNLPNKDYWLSPERKRETFDFIFNYLLWFASATFVFLIVIIHQSFRVHLGKAKSLEYPMLSVGIYIVFTILWCIGLYLKFCKKKELKPSDSPDSE</sequence>
<dbReference type="EMBL" id="LAZR01065066">
    <property type="protein sequence ID" value="KKK56298.1"/>
    <property type="molecule type" value="Genomic_DNA"/>
</dbReference>
<dbReference type="InterPro" id="IPR012867">
    <property type="entry name" value="DUF1648"/>
</dbReference>
<keyword evidence="1" id="KW-0812">Transmembrane</keyword>
<gene>
    <name evidence="3" type="ORF">LCGC14_3065940</name>
</gene>
<feature type="transmembrane region" description="Helical" evidence="1">
    <location>
        <begin position="46"/>
        <end position="70"/>
    </location>
</feature>
<reference evidence="3" key="1">
    <citation type="journal article" date="2015" name="Nature">
        <title>Complex archaea that bridge the gap between prokaryotes and eukaryotes.</title>
        <authorList>
            <person name="Spang A."/>
            <person name="Saw J.H."/>
            <person name="Jorgensen S.L."/>
            <person name="Zaremba-Niedzwiedzka K."/>
            <person name="Martijn J."/>
            <person name="Lind A.E."/>
            <person name="van Eijk R."/>
            <person name="Schleper C."/>
            <person name="Guy L."/>
            <person name="Ettema T.J."/>
        </authorList>
    </citation>
    <scope>NUCLEOTIDE SEQUENCE</scope>
</reference>
<name>A0A0F8WI46_9ZZZZ</name>
<keyword evidence="1" id="KW-1133">Transmembrane helix</keyword>